<evidence type="ECO:0000313" key="2">
    <source>
        <dbReference type="EMBL" id="REJ04666.1"/>
    </source>
</evidence>
<feature type="domain" description="M23ase beta-sheet core" evidence="1">
    <location>
        <begin position="114"/>
        <end position="175"/>
    </location>
</feature>
<dbReference type="CDD" id="cd12797">
    <property type="entry name" value="M23_peptidase"/>
    <property type="match status" value="1"/>
</dbReference>
<gene>
    <name evidence="2" type="ORF">DY023_14650</name>
</gene>
<protein>
    <submittedName>
        <fullName evidence="2">M23 family peptidase</fullName>
    </submittedName>
</protein>
<sequence length="204" mass="21654">MTERSVDLAYPFIGRWLVQNSPADRVPSHGTTLFATSYAIDFVPVDAAGRTARFTTASLLRPEPPEHFPGFGRPILAPAGGRVIAVHDDEPDHRAHRGFPSVGYALAQRRRIAEGWVALAGNHVLLETGGVVVALCHLQRGSIDVRAGDIVRAGVPLARCGNSGNSTEPHLHVQAISTADVARAEAVPITLQGGLPRNGTVVDV</sequence>
<dbReference type="InterPro" id="IPR050570">
    <property type="entry name" value="Cell_wall_metabolism_enzyme"/>
</dbReference>
<dbReference type="SUPFAM" id="SSF51261">
    <property type="entry name" value="Duplicated hybrid motif"/>
    <property type="match status" value="1"/>
</dbReference>
<dbReference type="InterPro" id="IPR016047">
    <property type="entry name" value="M23ase_b-sheet_dom"/>
</dbReference>
<proteinExistence type="predicted"/>
<reference evidence="2 3" key="1">
    <citation type="submission" date="2018-08" db="EMBL/GenBank/DDBJ databases">
        <title>Isolation, diversity and antifungal activity of Actinobacteria from cow dung.</title>
        <authorList>
            <person name="Ling L."/>
        </authorList>
    </citation>
    <scope>NUCLEOTIDE SEQUENCE [LARGE SCALE GENOMIC DNA]</scope>
    <source>
        <strain evidence="2 3">NEAU-LLE</strain>
    </source>
</reference>
<comment type="caution">
    <text evidence="2">The sequence shown here is derived from an EMBL/GenBank/DDBJ whole genome shotgun (WGS) entry which is preliminary data.</text>
</comment>
<accession>A0A371NR91</accession>
<dbReference type="RefSeq" id="WP_116243065.1">
    <property type="nucleotide sequence ID" value="NZ_QUAB01000046.1"/>
</dbReference>
<dbReference type="Gene3D" id="2.70.70.10">
    <property type="entry name" value="Glucose Permease (Domain IIA)"/>
    <property type="match status" value="1"/>
</dbReference>
<dbReference type="OrthoDB" id="9809488at2"/>
<organism evidence="2 3">
    <name type="scientific">Microbacterium bovistercoris</name>
    <dbReference type="NCBI Taxonomy" id="2293570"/>
    <lineage>
        <taxon>Bacteria</taxon>
        <taxon>Bacillati</taxon>
        <taxon>Actinomycetota</taxon>
        <taxon>Actinomycetes</taxon>
        <taxon>Micrococcales</taxon>
        <taxon>Microbacteriaceae</taxon>
        <taxon>Microbacterium</taxon>
    </lineage>
</organism>
<dbReference type="EMBL" id="QUAB01000046">
    <property type="protein sequence ID" value="REJ04666.1"/>
    <property type="molecule type" value="Genomic_DNA"/>
</dbReference>
<keyword evidence="3" id="KW-1185">Reference proteome</keyword>
<dbReference type="Proteomes" id="UP000262172">
    <property type="component" value="Unassembled WGS sequence"/>
</dbReference>
<dbReference type="PANTHER" id="PTHR21666:SF270">
    <property type="entry name" value="MUREIN HYDROLASE ACTIVATOR ENVC"/>
    <property type="match status" value="1"/>
</dbReference>
<evidence type="ECO:0000259" key="1">
    <source>
        <dbReference type="Pfam" id="PF01551"/>
    </source>
</evidence>
<evidence type="ECO:0000313" key="3">
    <source>
        <dbReference type="Proteomes" id="UP000262172"/>
    </source>
</evidence>
<dbReference type="GO" id="GO:0004222">
    <property type="term" value="F:metalloendopeptidase activity"/>
    <property type="evidence" value="ECO:0007669"/>
    <property type="project" value="TreeGrafter"/>
</dbReference>
<dbReference type="AlphaFoldDB" id="A0A371NR91"/>
<name>A0A371NR91_9MICO</name>
<dbReference type="InterPro" id="IPR011055">
    <property type="entry name" value="Dup_hybrid_motif"/>
</dbReference>
<dbReference type="Pfam" id="PF01551">
    <property type="entry name" value="Peptidase_M23"/>
    <property type="match status" value="1"/>
</dbReference>
<dbReference type="PANTHER" id="PTHR21666">
    <property type="entry name" value="PEPTIDASE-RELATED"/>
    <property type="match status" value="1"/>
</dbReference>